<proteinExistence type="predicted"/>
<name>A0A385C7L3_9GAMM</name>
<accession>A0A385C7L3</accession>
<keyword evidence="2" id="KW-1185">Reference proteome</keyword>
<gene>
    <name evidence="1" type="ORF">EXU28_09410</name>
</gene>
<dbReference type="KEGG" id="awu:BEN71_16410"/>
<dbReference type="Proteomes" id="UP000293863">
    <property type="component" value="Unassembled WGS sequence"/>
</dbReference>
<protein>
    <submittedName>
        <fullName evidence="1">Uncharacterized protein</fullName>
    </submittedName>
</protein>
<evidence type="ECO:0000313" key="2">
    <source>
        <dbReference type="Proteomes" id="UP000293863"/>
    </source>
</evidence>
<reference evidence="1 2" key="1">
    <citation type="submission" date="2019-02" db="EMBL/GenBank/DDBJ databases">
        <title>The Batch Genome Submission of Acinetobacter spp. strains.</title>
        <authorList>
            <person name="Qin J."/>
            <person name="Hu Y."/>
            <person name="Ye H."/>
            <person name="Wei L."/>
            <person name="Feng Y."/>
            <person name="Zong Z."/>
        </authorList>
    </citation>
    <scope>NUCLEOTIDE SEQUENCE [LARGE SCALE GENOMIC DNA]</scope>
    <source>
        <strain evidence="1 2">WCHAW060049</strain>
    </source>
</reference>
<sequence>MLKNSESLNHEKTFSEDASNFFYCLFLTIFTTIIFTIFHSNALFQTDLARNYSWEIKTIPNINVNSYSVSRPRNHYKITLPINHLEKETFTCHGKLFIFCKNEYAQHTTVLKSVEYYHTQLKHAKNQVYRLKTIEYIDRNNQLSKINTLISHPNAQSEISKNSKKLWAILIGGTLLSLFFIYWISTLKFTPIQFRVFISLTIVIYYFFKLYKTAMIYF</sequence>
<dbReference type="AlphaFoldDB" id="A0A385C7L3"/>
<comment type="caution">
    <text evidence="1">The sequence shown here is derived from an EMBL/GenBank/DDBJ whole genome shotgun (WGS) entry which is preliminary data.</text>
</comment>
<organism evidence="1 2">
    <name type="scientific">Acinetobacter wuhouensis</name>
    <dbReference type="NCBI Taxonomy" id="1879050"/>
    <lineage>
        <taxon>Bacteria</taxon>
        <taxon>Pseudomonadati</taxon>
        <taxon>Pseudomonadota</taxon>
        <taxon>Gammaproteobacteria</taxon>
        <taxon>Moraxellales</taxon>
        <taxon>Moraxellaceae</taxon>
        <taxon>Acinetobacter</taxon>
    </lineage>
</organism>
<evidence type="ECO:0000313" key="1">
    <source>
        <dbReference type="EMBL" id="RZG46263.1"/>
    </source>
</evidence>
<dbReference type="EMBL" id="SGSQ01000013">
    <property type="protein sequence ID" value="RZG46263.1"/>
    <property type="molecule type" value="Genomic_DNA"/>
</dbReference>
<dbReference type="RefSeq" id="WP_068973600.1">
    <property type="nucleotide sequence ID" value="NZ_CP031716.1"/>
</dbReference>